<protein>
    <submittedName>
        <fullName evidence="1">Uncharacterized protein</fullName>
    </submittedName>
</protein>
<dbReference type="EMBL" id="GBXM01006839">
    <property type="protein sequence ID" value="JAI01739.1"/>
    <property type="molecule type" value="Transcribed_RNA"/>
</dbReference>
<organism evidence="1">
    <name type="scientific">Anguilla anguilla</name>
    <name type="common">European freshwater eel</name>
    <name type="synonym">Muraena anguilla</name>
    <dbReference type="NCBI Taxonomy" id="7936"/>
    <lineage>
        <taxon>Eukaryota</taxon>
        <taxon>Metazoa</taxon>
        <taxon>Chordata</taxon>
        <taxon>Craniata</taxon>
        <taxon>Vertebrata</taxon>
        <taxon>Euteleostomi</taxon>
        <taxon>Actinopterygii</taxon>
        <taxon>Neopterygii</taxon>
        <taxon>Teleostei</taxon>
        <taxon>Anguilliformes</taxon>
        <taxon>Anguillidae</taxon>
        <taxon>Anguilla</taxon>
    </lineage>
</organism>
<evidence type="ECO:0000313" key="1">
    <source>
        <dbReference type="EMBL" id="JAI01739.1"/>
    </source>
</evidence>
<sequence length="29" mass="3383">MKMIMHKQYGPGRCLNVLYITLKSKNLTT</sequence>
<dbReference type="AlphaFoldDB" id="A0A0E9XJ84"/>
<reference evidence="1" key="1">
    <citation type="submission" date="2014-11" db="EMBL/GenBank/DDBJ databases">
        <authorList>
            <person name="Amaro Gonzalez C."/>
        </authorList>
    </citation>
    <scope>NUCLEOTIDE SEQUENCE</scope>
</reference>
<accession>A0A0E9XJ84</accession>
<proteinExistence type="predicted"/>
<reference evidence="1" key="2">
    <citation type="journal article" date="2015" name="Fish Shellfish Immunol.">
        <title>Early steps in the European eel (Anguilla anguilla)-Vibrio vulnificus interaction in the gills: Role of the RtxA13 toxin.</title>
        <authorList>
            <person name="Callol A."/>
            <person name="Pajuelo D."/>
            <person name="Ebbesson L."/>
            <person name="Teles M."/>
            <person name="MacKenzie S."/>
            <person name="Amaro C."/>
        </authorList>
    </citation>
    <scope>NUCLEOTIDE SEQUENCE</scope>
</reference>
<name>A0A0E9XJ84_ANGAN</name>